<keyword evidence="2" id="KW-0812">Transmembrane</keyword>
<comment type="caution">
    <text evidence="4">The sequence shown here is derived from an EMBL/GenBank/DDBJ whole genome shotgun (WGS) entry which is preliminary data.</text>
</comment>
<dbReference type="Proteomes" id="UP001140206">
    <property type="component" value="Chromosome 3"/>
</dbReference>
<evidence type="ECO:0000259" key="3">
    <source>
        <dbReference type="Pfam" id="PF24649"/>
    </source>
</evidence>
<dbReference type="EMBL" id="JAMFTS010000003">
    <property type="protein sequence ID" value="KAJ4771646.1"/>
    <property type="molecule type" value="Genomic_DNA"/>
</dbReference>
<feature type="transmembrane region" description="Helical" evidence="2">
    <location>
        <begin position="89"/>
        <end position="112"/>
    </location>
</feature>
<evidence type="ECO:0000256" key="2">
    <source>
        <dbReference type="SAM" id="Phobius"/>
    </source>
</evidence>
<keyword evidence="2" id="KW-0472">Membrane</keyword>
<feature type="compositionally biased region" description="Polar residues" evidence="1">
    <location>
        <begin position="8"/>
        <end position="17"/>
    </location>
</feature>
<gene>
    <name evidence="4" type="ORF">LUZ62_055903</name>
</gene>
<sequence length="271" mass="30581">MAWDQFPQKRNASSPSNQRREKRRRERESEMGSNDEAIAVDALERQLLLSSSTATGDDNEEEQEKILYAASFDEEEETKRMVRYETAQWVLYSLLLLLAWGVGLVMLLFLPLRIHLSRKQFRSRKLYLTPDTIVYKQSSSTPIINKKESYILLPSVADVVVEQDYLQSFFGLHSVRIEFTGLRRPPSDDLKIHGVPLPTNFLKAVLTQLECIRNEGLLGKRASSSSSSSALPSGDLILQKLDEVEGSLKKVHALIETKGTNISNSPLDGIS</sequence>
<dbReference type="PANTHER" id="PTHR35410">
    <property type="entry name" value="EXPRESSED PROTEIN"/>
    <property type="match status" value="1"/>
</dbReference>
<keyword evidence="5" id="KW-1185">Reference proteome</keyword>
<evidence type="ECO:0000256" key="1">
    <source>
        <dbReference type="SAM" id="MobiDB-lite"/>
    </source>
</evidence>
<dbReference type="InterPro" id="IPR056059">
    <property type="entry name" value="DUF7642"/>
</dbReference>
<keyword evidence="2" id="KW-1133">Transmembrane helix</keyword>
<proteinExistence type="predicted"/>
<dbReference type="PANTHER" id="PTHR35410:SF1">
    <property type="entry name" value="EXPRESSED PROTEIN"/>
    <property type="match status" value="1"/>
</dbReference>
<organism evidence="4 5">
    <name type="scientific">Rhynchospora pubera</name>
    <dbReference type="NCBI Taxonomy" id="906938"/>
    <lineage>
        <taxon>Eukaryota</taxon>
        <taxon>Viridiplantae</taxon>
        <taxon>Streptophyta</taxon>
        <taxon>Embryophyta</taxon>
        <taxon>Tracheophyta</taxon>
        <taxon>Spermatophyta</taxon>
        <taxon>Magnoliopsida</taxon>
        <taxon>Liliopsida</taxon>
        <taxon>Poales</taxon>
        <taxon>Cyperaceae</taxon>
        <taxon>Cyperoideae</taxon>
        <taxon>Rhynchosporeae</taxon>
        <taxon>Rhynchospora</taxon>
    </lineage>
</organism>
<feature type="region of interest" description="Disordered" evidence="1">
    <location>
        <begin position="1"/>
        <end position="37"/>
    </location>
</feature>
<evidence type="ECO:0000313" key="4">
    <source>
        <dbReference type="EMBL" id="KAJ4771646.1"/>
    </source>
</evidence>
<feature type="domain" description="DUF7642" evidence="3">
    <location>
        <begin position="119"/>
        <end position="212"/>
    </location>
</feature>
<name>A0AAV8DXL2_9POAL</name>
<protein>
    <submittedName>
        <fullName evidence="4">12S seed storage globulin 1</fullName>
    </submittedName>
</protein>
<accession>A0AAV8DXL2</accession>
<evidence type="ECO:0000313" key="5">
    <source>
        <dbReference type="Proteomes" id="UP001140206"/>
    </source>
</evidence>
<reference evidence="4" key="1">
    <citation type="submission" date="2022-08" db="EMBL/GenBank/DDBJ databases">
        <authorList>
            <person name="Marques A."/>
        </authorList>
    </citation>
    <scope>NUCLEOTIDE SEQUENCE</scope>
    <source>
        <strain evidence="4">RhyPub2mFocal</strain>
        <tissue evidence="4">Leaves</tissue>
    </source>
</reference>
<dbReference type="AlphaFoldDB" id="A0AAV8DXL2"/>
<dbReference type="Pfam" id="PF24649">
    <property type="entry name" value="DUF7642"/>
    <property type="match status" value="1"/>
</dbReference>